<dbReference type="Proteomes" id="UP000008809">
    <property type="component" value="Chromosome"/>
</dbReference>
<organism evidence="1 2">
    <name type="scientific">Rhodopseudomonas palustris (strain HaA2)</name>
    <dbReference type="NCBI Taxonomy" id="316058"/>
    <lineage>
        <taxon>Bacteria</taxon>
        <taxon>Pseudomonadati</taxon>
        <taxon>Pseudomonadota</taxon>
        <taxon>Alphaproteobacteria</taxon>
        <taxon>Hyphomicrobiales</taxon>
        <taxon>Nitrobacteraceae</taxon>
        <taxon>Rhodopseudomonas</taxon>
    </lineage>
</organism>
<protein>
    <submittedName>
        <fullName evidence="1">Uncharacterized protein</fullName>
    </submittedName>
</protein>
<keyword evidence="2" id="KW-1185">Reference proteome</keyword>
<dbReference type="AlphaFoldDB" id="Q2IYP9"/>
<dbReference type="EMBL" id="CP000250">
    <property type="protein sequence ID" value="ABD06661.1"/>
    <property type="molecule type" value="Genomic_DNA"/>
</dbReference>
<reference evidence="1 2" key="1">
    <citation type="submission" date="2006-01" db="EMBL/GenBank/DDBJ databases">
        <title>Complete sequence of Rhodopseudomonas palustris HaA2.</title>
        <authorList>
            <consortium name="US DOE Joint Genome Institute"/>
            <person name="Copeland A."/>
            <person name="Lucas S."/>
            <person name="Lapidus A."/>
            <person name="Barry K."/>
            <person name="Detter J.C."/>
            <person name="Glavina T."/>
            <person name="Hammon N."/>
            <person name="Israni S."/>
            <person name="Pitluck S."/>
            <person name="Chain P."/>
            <person name="Malfatti S."/>
            <person name="Shin M."/>
            <person name="Vergez L."/>
            <person name="Schmutz J."/>
            <person name="Larimer F."/>
            <person name="Land M."/>
            <person name="Hauser L."/>
            <person name="Pelletier D.A."/>
            <person name="Kyrpides N."/>
            <person name="Anderson I."/>
            <person name="Oda Y."/>
            <person name="Harwood C.S."/>
            <person name="Richardson P."/>
        </authorList>
    </citation>
    <scope>NUCLEOTIDE SEQUENCE [LARGE SCALE GENOMIC DNA]</scope>
    <source>
        <strain evidence="1 2">HaA2</strain>
    </source>
</reference>
<evidence type="ECO:0000313" key="2">
    <source>
        <dbReference type="Proteomes" id="UP000008809"/>
    </source>
</evidence>
<evidence type="ECO:0000313" key="1">
    <source>
        <dbReference type="EMBL" id="ABD06661.1"/>
    </source>
</evidence>
<proteinExistence type="predicted"/>
<name>Q2IYP9_RHOP2</name>
<accession>Q2IYP9</accession>
<dbReference type="HOGENOM" id="CLU_1467133_0_0_5"/>
<gene>
    <name evidence="1" type="ordered locus">RPB_1953</name>
</gene>
<sequence>MVAWWKRNRPVDPQDSAPLIATESRLSGSSEWSELELQAEIKRRQEEARRVEAAVLRRRREQEEQLSREKAAYAAGVSLCTDPDFINSLLKDLRRRISAGDKRPLDITDFLWSALIKKINTISVEWNQSLEGMREALPASLKPHGLRVIDFTHEYETIEETESGLGGISRSTEKHTMKGLAVTY</sequence>
<dbReference type="KEGG" id="rpb:RPB_1953"/>
<dbReference type="RefSeq" id="WP_011440849.1">
    <property type="nucleotide sequence ID" value="NC_007778.1"/>
</dbReference>